<evidence type="ECO:0000256" key="3">
    <source>
        <dbReference type="ARBA" id="ARBA00022478"/>
    </source>
</evidence>
<dbReference type="GO" id="GO:0006352">
    <property type="term" value="P:DNA-templated transcription initiation"/>
    <property type="evidence" value="ECO:0007669"/>
    <property type="project" value="UniProtKB-UniRule"/>
</dbReference>
<feature type="domain" description="RNA polymerase Rpb7-like N-terminal" evidence="6">
    <location>
        <begin position="9"/>
        <end position="66"/>
    </location>
</feature>
<dbReference type="AlphaFoldDB" id="A0ABD3SWL3"/>
<dbReference type="InterPro" id="IPR045113">
    <property type="entry name" value="Rpb7-like"/>
</dbReference>
<name>A0ABD3SWL3_9LAMI</name>
<dbReference type="SUPFAM" id="SSF88798">
    <property type="entry name" value="N-terminal, heterodimerisation domain of RBP7 (RpoE)"/>
    <property type="match status" value="1"/>
</dbReference>
<dbReference type="PANTHER" id="PTHR12709:SF3">
    <property type="entry name" value="DNA-DIRECTED RNA POLYMERASE V SUBUNIT 7"/>
    <property type="match status" value="1"/>
</dbReference>
<evidence type="ECO:0000256" key="5">
    <source>
        <dbReference type="RuleBase" id="RU369086"/>
    </source>
</evidence>
<dbReference type="EMBL" id="JBJXBP010000005">
    <property type="protein sequence ID" value="KAL3828730.1"/>
    <property type="molecule type" value="Genomic_DNA"/>
</dbReference>
<keyword evidence="3 5" id="KW-0240">DNA-directed RNA polymerase</keyword>
<dbReference type="Gene3D" id="3.30.1490.120">
    <property type="entry name" value="RNA polymerase Rpb7-like, N-terminal domain"/>
    <property type="match status" value="1"/>
</dbReference>
<protein>
    <recommendedName>
        <fullName evidence="5">DNA-directed RNA polymerase subunit</fullName>
    </recommendedName>
</protein>
<dbReference type="InterPro" id="IPR012340">
    <property type="entry name" value="NA-bd_OB-fold"/>
</dbReference>
<reference evidence="7 8" key="1">
    <citation type="submission" date="2024-12" db="EMBL/GenBank/DDBJ databases">
        <title>The unique morphological basis and parallel evolutionary history of personate flowers in Penstemon.</title>
        <authorList>
            <person name="Depatie T.H."/>
            <person name="Wessinger C.A."/>
        </authorList>
    </citation>
    <scope>NUCLEOTIDE SEQUENCE [LARGE SCALE GENOMIC DNA]</scope>
    <source>
        <strain evidence="7">WTNN_2</strain>
        <tissue evidence="7">Leaf</tissue>
    </source>
</reference>
<evidence type="ECO:0000256" key="2">
    <source>
        <dbReference type="ARBA" id="ARBA00009307"/>
    </source>
</evidence>
<evidence type="ECO:0000259" key="6">
    <source>
        <dbReference type="Pfam" id="PF03876"/>
    </source>
</evidence>
<dbReference type="FunFam" id="3.30.1490.120:FF:000001">
    <property type="entry name" value="DNA-directed RNA polymerase II subunit RPB7"/>
    <property type="match status" value="1"/>
</dbReference>
<dbReference type="SUPFAM" id="SSF50249">
    <property type="entry name" value="Nucleic acid-binding proteins"/>
    <property type="match status" value="1"/>
</dbReference>
<evidence type="ECO:0000313" key="8">
    <source>
        <dbReference type="Proteomes" id="UP001634393"/>
    </source>
</evidence>
<dbReference type="InterPro" id="IPR005576">
    <property type="entry name" value="Rpb7-like_N"/>
</dbReference>
<evidence type="ECO:0000256" key="4">
    <source>
        <dbReference type="ARBA" id="ARBA00023163"/>
    </source>
</evidence>
<sequence length="176" mass="19671">MFLKSQLTWNVTIPAENLDTEGMMLQKAILLHLTNEFATKKASKDLGYFLAVTTLDSVGEGKVRLHTGDLFFPVSFTCITFKMLPGEVLKGTVHKILKHGVFLICGPAEKIYLSHYKMSGYQYVPGENPVFRNEKSGTIIEKGVVLRFVVLAEKYNEAENDFRAVVSMEGDHLGPI</sequence>
<comment type="caution">
    <text evidence="7">The sequence shown here is derived from an EMBL/GenBank/DDBJ whole genome shotgun (WGS) entry which is preliminary data.</text>
</comment>
<dbReference type="GO" id="GO:0005634">
    <property type="term" value="C:nucleus"/>
    <property type="evidence" value="ECO:0007669"/>
    <property type="project" value="UniProtKB-SubCell"/>
</dbReference>
<keyword evidence="4 5" id="KW-0804">Transcription</keyword>
<dbReference type="GO" id="GO:0000428">
    <property type="term" value="C:DNA-directed RNA polymerase complex"/>
    <property type="evidence" value="ECO:0007669"/>
    <property type="project" value="UniProtKB-KW"/>
</dbReference>
<comment type="function">
    <text evidence="5">DNA-dependent RNA polymerase which catalyzes the transcription of DNA into RNA using the four ribonucleoside triphosphates as substrates.</text>
</comment>
<comment type="similarity">
    <text evidence="2">Belongs to the eukaryotic RPB7/RPC8 RNA polymerase subunit family.</text>
</comment>
<accession>A0ABD3SWL3</accession>
<organism evidence="7 8">
    <name type="scientific">Penstemon smallii</name>
    <dbReference type="NCBI Taxonomy" id="265156"/>
    <lineage>
        <taxon>Eukaryota</taxon>
        <taxon>Viridiplantae</taxon>
        <taxon>Streptophyta</taxon>
        <taxon>Embryophyta</taxon>
        <taxon>Tracheophyta</taxon>
        <taxon>Spermatophyta</taxon>
        <taxon>Magnoliopsida</taxon>
        <taxon>eudicotyledons</taxon>
        <taxon>Gunneridae</taxon>
        <taxon>Pentapetalae</taxon>
        <taxon>asterids</taxon>
        <taxon>lamiids</taxon>
        <taxon>Lamiales</taxon>
        <taxon>Plantaginaceae</taxon>
        <taxon>Cheloneae</taxon>
        <taxon>Penstemon</taxon>
    </lineage>
</organism>
<dbReference type="Pfam" id="PF03876">
    <property type="entry name" value="SHS2_Rpb7-N"/>
    <property type="match status" value="1"/>
</dbReference>
<comment type="subcellular location">
    <subcellularLocation>
        <location evidence="1 5">Nucleus</location>
    </subcellularLocation>
</comment>
<gene>
    <name evidence="7" type="ORF">ACJIZ3_017532</name>
</gene>
<keyword evidence="5" id="KW-0539">Nucleus</keyword>
<keyword evidence="8" id="KW-1185">Reference proteome</keyword>
<dbReference type="PANTHER" id="PTHR12709">
    <property type="entry name" value="DNA-DIRECTED RNA POLYMERASE II, III"/>
    <property type="match status" value="1"/>
</dbReference>
<dbReference type="InterPro" id="IPR036898">
    <property type="entry name" value="RNA_pol_Rpb7-like_N_sf"/>
</dbReference>
<dbReference type="Gene3D" id="2.40.50.140">
    <property type="entry name" value="Nucleic acid-binding proteins"/>
    <property type="match status" value="1"/>
</dbReference>
<dbReference type="Proteomes" id="UP001634393">
    <property type="component" value="Unassembled WGS sequence"/>
</dbReference>
<evidence type="ECO:0000256" key="1">
    <source>
        <dbReference type="ARBA" id="ARBA00004123"/>
    </source>
</evidence>
<proteinExistence type="inferred from homology"/>
<evidence type="ECO:0000313" key="7">
    <source>
        <dbReference type="EMBL" id="KAL3828730.1"/>
    </source>
</evidence>